<dbReference type="PANTHER" id="PTHR42877:SF4">
    <property type="entry name" value="FAD_NAD(P)-BINDING DOMAIN-CONTAINING PROTEIN-RELATED"/>
    <property type="match status" value="1"/>
</dbReference>
<organism evidence="1 2">
    <name type="scientific">Rhodococcoides trifolii</name>
    <dbReference type="NCBI Taxonomy" id="908250"/>
    <lineage>
        <taxon>Bacteria</taxon>
        <taxon>Bacillati</taxon>
        <taxon>Actinomycetota</taxon>
        <taxon>Actinomycetes</taxon>
        <taxon>Mycobacteriales</taxon>
        <taxon>Nocardiaceae</taxon>
        <taxon>Rhodococcoides</taxon>
    </lineage>
</organism>
<dbReference type="Gene3D" id="3.50.50.60">
    <property type="entry name" value="FAD/NAD(P)-binding domain"/>
    <property type="match status" value="3"/>
</dbReference>
<proteinExistence type="predicted"/>
<reference evidence="1" key="2">
    <citation type="submission" date="2020-09" db="EMBL/GenBank/DDBJ databases">
        <authorList>
            <person name="Sun Q."/>
            <person name="Sedlacek I."/>
        </authorList>
    </citation>
    <scope>NUCLEOTIDE SEQUENCE</scope>
    <source>
        <strain evidence="1">CCM 7905</strain>
    </source>
</reference>
<dbReference type="PANTHER" id="PTHR42877">
    <property type="entry name" value="L-ORNITHINE N(5)-MONOOXYGENASE-RELATED"/>
    <property type="match status" value="1"/>
</dbReference>
<gene>
    <name evidence="1" type="ORF">GCM10007304_36000</name>
</gene>
<sequence length="504" mass="56294">MTRYTGRPEAGRTTHCNMLIVGAGFAGMALAARTLKEDPSADLLVIDRGHDVGGTWRDNTYPGAACDVPTVLYSFSFAPHAEWSHTFARGPEIYSYLRKVADNFGIREHLVTDCELLSAEWDDTAQQWDVTTSVGPMTAKILVAATGTLSTPSLPDVPGRDEFVGSMFHSATWDHDVDLRGKKIAVVGTGASAVQFVPEIADDAEHLYVFQRTPAWVIPRVDRTRGNLERWAYRRLPITQKFMRGAIYGYRELYVEMMAKRPRLLAIAHRVAQAHMRLQVSDPRLRRELTPDFVIGCKRMLLSNDWLKTLDRPDVDLVPSRLTAMTENAVVDADGREYPVDAVIFGTGFTPTEPPVAHLITGRDGRTLAERWAGSPSAFRGTTISGFPNLFMMYGPNTNLSHSSIVYMLESQSAYIESAVETMAARGITSVEVTDSAQRRYNDDLDSRLEGTVWNTGGCSSWYLDASGRNSAMWPSFTWQFRNQTKHFDLENYKTRTAEKVVTV</sequence>
<dbReference type="EMBL" id="BMCU01000004">
    <property type="protein sequence ID" value="GGG18830.1"/>
    <property type="molecule type" value="Genomic_DNA"/>
</dbReference>
<dbReference type="Pfam" id="PF13738">
    <property type="entry name" value="Pyr_redox_3"/>
    <property type="match status" value="1"/>
</dbReference>
<dbReference type="GO" id="GO:0004497">
    <property type="term" value="F:monooxygenase activity"/>
    <property type="evidence" value="ECO:0007669"/>
    <property type="project" value="UniProtKB-KW"/>
</dbReference>
<keyword evidence="1" id="KW-0560">Oxidoreductase</keyword>
<dbReference type="InterPro" id="IPR036188">
    <property type="entry name" value="FAD/NAD-bd_sf"/>
</dbReference>
<dbReference type="InterPro" id="IPR051209">
    <property type="entry name" value="FAD-bind_Monooxygenase_sf"/>
</dbReference>
<dbReference type="SUPFAM" id="SSF51905">
    <property type="entry name" value="FAD/NAD(P)-binding domain"/>
    <property type="match status" value="1"/>
</dbReference>
<keyword evidence="1" id="KW-0503">Monooxygenase</keyword>
<dbReference type="AlphaFoldDB" id="A0A917LFQ1"/>
<protein>
    <submittedName>
        <fullName evidence="1">Monooxygenase</fullName>
    </submittedName>
</protein>
<keyword evidence="2" id="KW-1185">Reference proteome</keyword>
<dbReference type="RefSeq" id="WP_188546281.1">
    <property type="nucleotide sequence ID" value="NZ_BMCU01000004.1"/>
</dbReference>
<name>A0A917LFQ1_9NOCA</name>
<evidence type="ECO:0000313" key="1">
    <source>
        <dbReference type="EMBL" id="GGG18830.1"/>
    </source>
</evidence>
<evidence type="ECO:0000313" key="2">
    <source>
        <dbReference type="Proteomes" id="UP000654257"/>
    </source>
</evidence>
<dbReference type="Proteomes" id="UP000654257">
    <property type="component" value="Unassembled WGS sequence"/>
</dbReference>
<accession>A0A917LFQ1</accession>
<reference evidence="1" key="1">
    <citation type="journal article" date="2014" name="Int. J. Syst. Evol. Microbiol.">
        <title>Complete genome sequence of Corynebacterium casei LMG S-19264T (=DSM 44701T), isolated from a smear-ripened cheese.</title>
        <authorList>
            <consortium name="US DOE Joint Genome Institute (JGI-PGF)"/>
            <person name="Walter F."/>
            <person name="Albersmeier A."/>
            <person name="Kalinowski J."/>
            <person name="Ruckert C."/>
        </authorList>
    </citation>
    <scope>NUCLEOTIDE SEQUENCE</scope>
    <source>
        <strain evidence="1">CCM 7905</strain>
    </source>
</reference>
<comment type="caution">
    <text evidence="1">The sequence shown here is derived from an EMBL/GenBank/DDBJ whole genome shotgun (WGS) entry which is preliminary data.</text>
</comment>